<keyword evidence="9" id="KW-0963">Cytoplasm</keyword>
<evidence type="ECO:0000313" key="11">
    <source>
        <dbReference type="EMBL" id="MET3683931.1"/>
    </source>
</evidence>
<dbReference type="CDD" id="cd04731">
    <property type="entry name" value="HisF"/>
    <property type="match status" value="1"/>
</dbReference>
<name>A0ABV2KWG3_9BACI</name>
<keyword evidence="6 9" id="KW-0456">Lyase</keyword>
<dbReference type="GO" id="GO:0016829">
    <property type="term" value="F:lyase activity"/>
    <property type="evidence" value="ECO:0007669"/>
    <property type="project" value="UniProtKB-KW"/>
</dbReference>
<dbReference type="InterPro" id="IPR004651">
    <property type="entry name" value="HisF"/>
</dbReference>
<comment type="function">
    <text evidence="7 9">IGPS catalyzes the conversion of PRFAR and glutamine to IGP, AICAR and glutamate. The HisF subunit catalyzes the cyclization activity that produces IGP and AICAR from PRFAR using the ammonia provided by the HisH subunit.</text>
</comment>
<comment type="caution">
    <text evidence="11">The sequence shown here is derived from an EMBL/GenBank/DDBJ whole genome shotgun (WGS) entry which is preliminary data.</text>
</comment>
<comment type="similarity">
    <text evidence="2 9 10">Belongs to the HisA/HisF family.</text>
</comment>
<accession>A0ABV2KWG3</accession>
<comment type="pathway">
    <text evidence="1 9">Amino-acid biosynthesis; L-histidine biosynthesis; L-histidine from 5-phospho-alpha-D-ribose 1-diphosphate: step 5/9.</text>
</comment>
<feature type="active site" evidence="9">
    <location>
        <position position="130"/>
    </location>
</feature>
<gene>
    <name evidence="9" type="primary">hisF</name>
    <name evidence="11" type="ORF">ABID56_002047</name>
</gene>
<dbReference type="EMBL" id="JBEPMX010000010">
    <property type="protein sequence ID" value="MET3683931.1"/>
    <property type="molecule type" value="Genomic_DNA"/>
</dbReference>
<dbReference type="Proteomes" id="UP001549167">
    <property type="component" value="Unassembled WGS sequence"/>
</dbReference>
<evidence type="ECO:0000313" key="12">
    <source>
        <dbReference type="Proteomes" id="UP001549167"/>
    </source>
</evidence>
<dbReference type="EC" id="4.3.2.10" evidence="9"/>
<evidence type="ECO:0000256" key="1">
    <source>
        <dbReference type="ARBA" id="ARBA00005091"/>
    </source>
</evidence>
<keyword evidence="5 9" id="KW-0368">Histidine biosynthesis</keyword>
<dbReference type="PANTHER" id="PTHR21235">
    <property type="entry name" value="IMIDAZOLE GLYCEROL PHOSPHATE SYNTHASE SUBUNIT HISF/H IGP SYNTHASE SUBUNIT HISF/H"/>
    <property type="match status" value="1"/>
</dbReference>
<evidence type="ECO:0000256" key="6">
    <source>
        <dbReference type="ARBA" id="ARBA00023239"/>
    </source>
</evidence>
<dbReference type="InterPro" id="IPR013785">
    <property type="entry name" value="Aldolase_TIM"/>
</dbReference>
<evidence type="ECO:0000256" key="8">
    <source>
        <dbReference type="ARBA" id="ARBA00047838"/>
    </source>
</evidence>
<sequence>MLAKRIVPCLDVQDGRVVKGKKFADIQDVADPVELGKRYSELGADELVFYDITASHEKRNIFLDVVERVAEEVHIPFTVGGGIRSVDDFRAVLNAGADKVSVNSAAVHNPSLIDEASVRFGNQCVVLSIDAKEENGEWYVFVKGGRENTGRTLLEWAIEGEKRGAGEIVLNVMDTDGVKEGYRSDVMAMLSERVNIPVVASGGAGKSEHFLDVLTQGQADAALAASVFHFNEIDITELKHYLYNHELPIRLG</sequence>
<dbReference type="Gene3D" id="3.20.20.70">
    <property type="entry name" value="Aldolase class I"/>
    <property type="match status" value="1"/>
</dbReference>
<feature type="active site" evidence="9">
    <location>
        <position position="11"/>
    </location>
</feature>
<dbReference type="SUPFAM" id="SSF51366">
    <property type="entry name" value="Ribulose-phoshate binding barrel"/>
    <property type="match status" value="1"/>
</dbReference>
<dbReference type="HAMAP" id="MF_01013">
    <property type="entry name" value="HisF"/>
    <property type="match status" value="1"/>
</dbReference>
<comment type="catalytic activity">
    <reaction evidence="8 9">
        <text>5-[(5-phospho-1-deoxy-D-ribulos-1-ylimino)methylamino]-1-(5-phospho-beta-D-ribosyl)imidazole-4-carboxamide + L-glutamine = D-erythro-1-(imidazol-4-yl)glycerol 3-phosphate + 5-amino-1-(5-phospho-beta-D-ribosyl)imidazole-4-carboxamide + L-glutamate + H(+)</text>
        <dbReference type="Rhea" id="RHEA:24793"/>
        <dbReference type="ChEBI" id="CHEBI:15378"/>
        <dbReference type="ChEBI" id="CHEBI:29985"/>
        <dbReference type="ChEBI" id="CHEBI:58278"/>
        <dbReference type="ChEBI" id="CHEBI:58359"/>
        <dbReference type="ChEBI" id="CHEBI:58475"/>
        <dbReference type="ChEBI" id="CHEBI:58525"/>
        <dbReference type="EC" id="4.3.2.10"/>
    </reaction>
</comment>
<comment type="subunit">
    <text evidence="3 9">Heterodimer of HisH and HisF.</text>
</comment>
<reference evidence="11 12" key="1">
    <citation type="submission" date="2024-06" db="EMBL/GenBank/DDBJ databases">
        <title>Genomic Encyclopedia of Type Strains, Phase IV (KMG-IV): sequencing the most valuable type-strain genomes for metagenomic binning, comparative biology and taxonomic classification.</title>
        <authorList>
            <person name="Goeker M."/>
        </authorList>
    </citation>
    <scope>NUCLEOTIDE SEQUENCE [LARGE SCALE GENOMIC DNA]</scope>
    <source>
        <strain evidence="11 12">DSM 23520</strain>
    </source>
</reference>
<protein>
    <recommendedName>
        <fullName evidence="9">Imidazole glycerol phosphate synthase subunit HisF</fullName>
        <ecNumber evidence="9">4.3.2.10</ecNumber>
    </recommendedName>
    <alternativeName>
        <fullName evidence="9">IGP synthase cyclase subunit</fullName>
    </alternativeName>
    <alternativeName>
        <fullName evidence="9">IGP synthase subunit HisF</fullName>
    </alternativeName>
    <alternativeName>
        <fullName evidence="9">ImGP synthase subunit HisF</fullName>
        <shortName evidence="9">IGPS subunit HisF</shortName>
    </alternativeName>
</protein>
<proteinExistence type="inferred from homology"/>
<evidence type="ECO:0000256" key="7">
    <source>
        <dbReference type="ARBA" id="ARBA00025475"/>
    </source>
</evidence>
<evidence type="ECO:0000256" key="10">
    <source>
        <dbReference type="RuleBase" id="RU003657"/>
    </source>
</evidence>
<dbReference type="PANTHER" id="PTHR21235:SF2">
    <property type="entry name" value="IMIDAZOLE GLYCEROL PHOSPHATE SYNTHASE HISHF"/>
    <property type="match status" value="1"/>
</dbReference>
<dbReference type="Pfam" id="PF00977">
    <property type="entry name" value="His_biosynth"/>
    <property type="match status" value="1"/>
</dbReference>
<dbReference type="InterPro" id="IPR006062">
    <property type="entry name" value="His_biosynth"/>
</dbReference>
<dbReference type="InterPro" id="IPR011060">
    <property type="entry name" value="RibuloseP-bd_barrel"/>
</dbReference>
<keyword evidence="12" id="KW-1185">Reference proteome</keyword>
<evidence type="ECO:0000256" key="9">
    <source>
        <dbReference type="HAMAP-Rule" id="MF_01013"/>
    </source>
</evidence>
<evidence type="ECO:0000256" key="5">
    <source>
        <dbReference type="ARBA" id="ARBA00023102"/>
    </source>
</evidence>
<dbReference type="InterPro" id="IPR050064">
    <property type="entry name" value="IGPS_HisA/HisF"/>
</dbReference>
<evidence type="ECO:0000256" key="2">
    <source>
        <dbReference type="ARBA" id="ARBA00009667"/>
    </source>
</evidence>
<evidence type="ECO:0000256" key="4">
    <source>
        <dbReference type="ARBA" id="ARBA00022605"/>
    </source>
</evidence>
<organism evidence="11 12">
    <name type="scientific">Alkalibacillus flavidus</name>
    <dbReference type="NCBI Taxonomy" id="546021"/>
    <lineage>
        <taxon>Bacteria</taxon>
        <taxon>Bacillati</taxon>
        <taxon>Bacillota</taxon>
        <taxon>Bacilli</taxon>
        <taxon>Bacillales</taxon>
        <taxon>Bacillaceae</taxon>
        <taxon>Alkalibacillus</taxon>
    </lineage>
</organism>
<comment type="subcellular location">
    <subcellularLocation>
        <location evidence="9">Cytoplasm</location>
    </subcellularLocation>
</comment>
<keyword evidence="4 9" id="KW-0028">Amino-acid biosynthesis</keyword>
<dbReference type="RefSeq" id="WP_354220800.1">
    <property type="nucleotide sequence ID" value="NZ_JBEPMX010000010.1"/>
</dbReference>
<evidence type="ECO:0000256" key="3">
    <source>
        <dbReference type="ARBA" id="ARBA00011152"/>
    </source>
</evidence>
<dbReference type="NCBIfam" id="TIGR00735">
    <property type="entry name" value="hisF"/>
    <property type="match status" value="1"/>
</dbReference>